<dbReference type="SUPFAM" id="SSF51430">
    <property type="entry name" value="NAD(P)-linked oxidoreductase"/>
    <property type="match status" value="1"/>
</dbReference>
<dbReference type="AlphaFoldDB" id="V4AVC0"/>
<dbReference type="GO" id="GO:0017109">
    <property type="term" value="C:glutamate-cysteine ligase complex"/>
    <property type="evidence" value="ECO:0007669"/>
    <property type="project" value="TreeGrafter"/>
</dbReference>
<dbReference type="Pfam" id="PF00248">
    <property type="entry name" value="Aldo_ket_red"/>
    <property type="match status" value="1"/>
</dbReference>
<dbReference type="InterPro" id="IPR036812">
    <property type="entry name" value="NAD(P)_OxRdtase_dom_sf"/>
</dbReference>
<feature type="domain" description="NADP-dependent oxidoreductase" evidence="9">
    <location>
        <begin position="77"/>
        <end position="204"/>
    </location>
</feature>
<dbReference type="GO" id="GO:0035226">
    <property type="term" value="F:glutamate-cysteine ligase catalytic subunit binding"/>
    <property type="evidence" value="ECO:0007669"/>
    <property type="project" value="InterPro"/>
</dbReference>
<gene>
    <name evidence="10" type="ORF">LOTGIDRAFT_213728</name>
</gene>
<organism evidence="10 11">
    <name type="scientific">Lottia gigantea</name>
    <name type="common">Giant owl limpet</name>
    <dbReference type="NCBI Taxonomy" id="225164"/>
    <lineage>
        <taxon>Eukaryota</taxon>
        <taxon>Metazoa</taxon>
        <taxon>Spiralia</taxon>
        <taxon>Lophotrochozoa</taxon>
        <taxon>Mollusca</taxon>
        <taxon>Gastropoda</taxon>
        <taxon>Patellogastropoda</taxon>
        <taxon>Lottioidea</taxon>
        <taxon>Lottiidae</taxon>
        <taxon>Lottia</taxon>
    </lineage>
</organism>
<dbReference type="EMBL" id="KB201205">
    <property type="protein sequence ID" value="ESO98930.1"/>
    <property type="molecule type" value="Genomic_DNA"/>
</dbReference>
<evidence type="ECO:0000256" key="8">
    <source>
        <dbReference type="ARBA" id="ARBA00032926"/>
    </source>
</evidence>
<dbReference type="GeneID" id="20246441"/>
<dbReference type="GO" id="GO:0006750">
    <property type="term" value="P:glutathione biosynthetic process"/>
    <property type="evidence" value="ECO:0007669"/>
    <property type="project" value="UniProtKB-UniPathway"/>
</dbReference>
<evidence type="ECO:0000256" key="4">
    <source>
        <dbReference type="ARBA" id="ARBA00022684"/>
    </source>
</evidence>
<evidence type="ECO:0000313" key="11">
    <source>
        <dbReference type="Proteomes" id="UP000030746"/>
    </source>
</evidence>
<dbReference type="Gene3D" id="3.20.20.100">
    <property type="entry name" value="NADP-dependent oxidoreductase domain"/>
    <property type="match status" value="1"/>
</dbReference>
<dbReference type="GO" id="GO:0030234">
    <property type="term" value="F:enzyme regulator activity"/>
    <property type="evidence" value="ECO:0007669"/>
    <property type="project" value="TreeGrafter"/>
</dbReference>
<dbReference type="OrthoDB" id="5596051at2759"/>
<evidence type="ECO:0000256" key="6">
    <source>
        <dbReference type="ARBA" id="ARBA00031154"/>
    </source>
</evidence>
<evidence type="ECO:0000256" key="1">
    <source>
        <dbReference type="ARBA" id="ARBA00005006"/>
    </source>
</evidence>
<dbReference type="InterPro" id="IPR032963">
    <property type="entry name" value="Gclm"/>
</dbReference>
<dbReference type="CTD" id="20246441"/>
<reference evidence="10 11" key="1">
    <citation type="journal article" date="2013" name="Nature">
        <title>Insights into bilaterian evolution from three spiralian genomes.</title>
        <authorList>
            <person name="Simakov O."/>
            <person name="Marletaz F."/>
            <person name="Cho S.J."/>
            <person name="Edsinger-Gonzales E."/>
            <person name="Havlak P."/>
            <person name="Hellsten U."/>
            <person name="Kuo D.H."/>
            <person name="Larsson T."/>
            <person name="Lv J."/>
            <person name="Arendt D."/>
            <person name="Savage R."/>
            <person name="Osoegawa K."/>
            <person name="de Jong P."/>
            <person name="Grimwood J."/>
            <person name="Chapman J.A."/>
            <person name="Shapiro H."/>
            <person name="Aerts A."/>
            <person name="Otillar R.P."/>
            <person name="Terry A.Y."/>
            <person name="Boore J.L."/>
            <person name="Grigoriev I.V."/>
            <person name="Lindberg D.R."/>
            <person name="Seaver E.C."/>
            <person name="Weisblat D.A."/>
            <person name="Putnam N.H."/>
            <person name="Rokhsar D.S."/>
        </authorList>
    </citation>
    <scope>NUCLEOTIDE SEQUENCE [LARGE SCALE GENOMIC DNA]</scope>
</reference>
<evidence type="ECO:0000259" key="9">
    <source>
        <dbReference type="Pfam" id="PF00248"/>
    </source>
</evidence>
<evidence type="ECO:0000256" key="7">
    <source>
        <dbReference type="ARBA" id="ARBA00031732"/>
    </source>
</evidence>
<dbReference type="KEGG" id="lgi:LOTGIDRAFT_213728"/>
<evidence type="ECO:0000256" key="5">
    <source>
        <dbReference type="ARBA" id="ARBA00030406"/>
    </source>
</evidence>
<dbReference type="PANTHER" id="PTHR13295">
    <property type="entry name" value="GLUTAMATE CYSTEINE LIGASE REGULATORY SUBUNIT"/>
    <property type="match status" value="1"/>
</dbReference>
<keyword evidence="4" id="KW-0317">Glutathione biosynthesis</keyword>
<dbReference type="STRING" id="225164.V4AVC0"/>
<dbReference type="PANTHER" id="PTHR13295:SF4">
    <property type="entry name" value="GLUTAMATE--CYSTEINE LIGASE REGULATORY SUBUNIT"/>
    <property type="match status" value="1"/>
</dbReference>
<dbReference type="OMA" id="AHEWIPL"/>
<proteinExistence type="inferred from homology"/>
<comment type="similarity">
    <text evidence="2">Belongs to the aldo/keto reductase family. Glutamate--cysteine ligase light chain subfamily.</text>
</comment>
<name>V4AVC0_LOTGI</name>
<comment type="subunit">
    <text evidence="3">Heterodimer of a catalytic heavy chain and a regulatory light chain.</text>
</comment>
<dbReference type="Proteomes" id="UP000030746">
    <property type="component" value="Unassembled WGS sequence"/>
</dbReference>
<sequence length="270" mass="31104">MAETIPLFPKLGNIVVQSGNIVNWNRLKRKPNNTPTEEICECISACLNKHLESADRNQLQYTTELFCENKEFKEKLPDDERDNLKITVKVILYNRENPEVINDAVDKALNELGVSFVETVILAIPDPNEDLTVEDFKPSWQILQKLVDEQKILSLGVSDLDKTKFEQLFTWASVKPIIDQVNLASCCVMPEDLREFAKQHDILLLTHNDPPDVLPLQQLQDTIRKSSTQKDGDFWQPSWISRYSVIVKCRGIIRTKGYVIDLIKDIKRRN</sequence>
<feature type="non-terminal residue" evidence="10">
    <location>
        <position position="1"/>
    </location>
</feature>
<evidence type="ECO:0000313" key="10">
    <source>
        <dbReference type="EMBL" id="ESO98930.1"/>
    </source>
</evidence>
<comment type="pathway">
    <text evidence="1">Sulfur metabolism; glutathione biosynthesis; glutathione from L-cysteine and L-glutamate: step 1/2.</text>
</comment>
<dbReference type="HOGENOM" id="CLU_055657_1_0_1"/>
<accession>V4AVC0</accession>
<dbReference type="RefSeq" id="XP_009050552.1">
    <property type="nucleotide sequence ID" value="XM_009052304.1"/>
</dbReference>
<keyword evidence="11" id="KW-1185">Reference proteome</keyword>
<dbReference type="UniPathway" id="UPA00142">
    <property type="reaction ID" value="UER00209"/>
</dbReference>
<dbReference type="InterPro" id="IPR023210">
    <property type="entry name" value="NADP_OxRdtase_dom"/>
</dbReference>
<evidence type="ECO:0000256" key="2">
    <source>
        <dbReference type="ARBA" id="ARBA00008612"/>
    </source>
</evidence>
<protein>
    <recommendedName>
        <fullName evidence="7">GCS light chain</fullName>
    </recommendedName>
    <alternativeName>
        <fullName evidence="5">Gamma-ECS regulatory subunit</fullName>
    </alternativeName>
    <alternativeName>
        <fullName evidence="8">Gamma-glutamylcysteine synthetase regulatory subunit</fullName>
    </alternativeName>
    <alternativeName>
        <fullName evidence="6">Glutamate--cysteine ligase modifier subunit</fullName>
    </alternativeName>
</protein>
<evidence type="ECO:0000256" key="3">
    <source>
        <dbReference type="ARBA" id="ARBA00011532"/>
    </source>
</evidence>